<dbReference type="RefSeq" id="WP_068825842.1">
    <property type="nucleotide sequence ID" value="NZ_CP014224.1"/>
</dbReference>
<dbReference type="KEGG" id="wfu:AXE80_07225"/>
<keyword evidence="1" id="KW-1133">Transmembrane helix</keyword>
<evidence type="ECO:0000313" key="2">
    <source>
        <dbReference type="EMBL" id="ANW96081.1"/>
    </source>
</evidence>
<feature type="transmembrane region" description="Helical" evidence="1">
    <location>
        <begin position="20"/>
        <end position="38"/>
    </location>
</feature>
<keyword evidence="1" id="KW-0812">Transmembrane</keyword>
<dbReference type="OrthoDB" id="632640at2"/>
<name>A0A1B1Y5L9_9FLAO</name>
<gene>
    <name evidence="2" type="ORF">AXE80_07225</name>
</gene>
<keyword evidence="3" id="KW-1185">Reference proteome</keyword>
<dbReference type="Proteomes" id="UP000092967">
    <property type="component" value="Chromosome"/>
</dbReference>
<organism evidence="2 3">
    <name type="scientific">Wenyingzhuangia fucanilytica</name>
    <dbReference type="NCBI Taxonomy" id="1790137"/>
    <lineage>
        <taxon>Bacteria</taxon>
        <taxon>Pseudomonadati</taxon>
        <taxon>Bacteroidota</taxon>
        <taxon>Flavobacteriia</taxon>
        <taxon>Flavobacteriales</taxon>
        <taxon>Flavobacteriaceae</taxon>
        <taxon>Wenyingzhuangia</taxon>
    </lineage>
</organism>
<dbReference type="AlphaFoldDB" id="A0A1B1Y5L9"/>
<keyword evidence="1" id="KW-0472">Membrane</keyword>
<accession>A0A1B1Y5L9</accession>
<evidence type="ECO:0000256" key="1">
    <source>
        <dbReference type="SAM" id="Phobius"/>
    </source>
</evidence>
<sequence length="216" mass="25669">MKFIEYFKLTKRTSNNLMNISLLIFSSIVFIMFIIIEYDNLNLSVFLKFLAISIFFGLLFSVFILSIAILVSFQKIKPIINLYNSTLKEIREKCGLIIYEKDLNFKFNYLEFEIIATKRTEYPIKFDLVNSQIWITIYNNVSKIENFNKKRLSILKKYRKEKIELTGWGLKKVISKNEWKNITESDFKKIVNQLKSISETENLEMYDFEKTGYNTG</sequence>
<feature type="transmembrane region" description="Helical" evidence="1">
    <location>
        <begin position="50"/>
        <end position="73"/>
    </location>
</feature>
<proteinExistence type="predicted"/>
<reference evidence="2 3" key="1">
    <citation type="submission" date="2016-02" db="EMBL/GenBank/DDBJ databases">
        <authorList>
            <person name="Wen L."/>
            <person name="He K."/>
            <person name="Yang H."/>
        </authorList>
    </citation>
    <scope>NUCLEOTIDE SEQUENCE [LARGE SCALE GENOMIC DNA]</scope>
    <source>
        <strain evidence="2 3">CZ1127</strain>
    </source>
</reference>
<dbReference type="EMBL" id="CP014224">
    <property type="protein sequence ID" value="ANW96081.1"/>
    <property type="molecule type" value="Genomic_DNA"/>
</dbReference>
<protein>
    <submittedName>
        <fullName evidence="2">Uncharacterized protein</fullName>
    </submittedName>
</protein>
<evidence type="ECO:0000313" key="3">
    <source>
        <dbReference type="Proteomes" id="UP000092967"/>
    </source>
</evidence>